<evidence type="ECO:0000313" key="2">
    <source>
        <dbReference type="Proteomes" id="UP001595386"/>
    </source>
</evidence>
<protein>
    <submittedName>
        <fullName evidence="1">Uncharacterized protein</fullName>
    </submittedName>
</protein>
<gene>
    <name evidence="1" type="ORF">ACFODV_13885</name>
</gene>
<comment type="caution">
    <text evidence="1">The sequence shown here is derived from an EMBL/GenBank/DDBJ whole genome shotgun (WGS) entry which is preliminary data.</text>
</comment>
<reference evidence="2" key="1">
    <citation type="journal article" date="2019" name="Int. J. Syst. Evol. Microbiol.">
        <title>The Global Catalogue of Microorganisms (GCM) 10K type strain sequencing project: providing services to taxonomists for standard genome sequencing and annotation.</title>
        <authorList>
            <consortium name="The Broad Institute Genomics Platform"/>
            <consortium name="The Broad Institute Genome Sequencing Center for Infectious Disease"/>
            <person name="Wu L."/>
            <person name="Ma J."/>
        </authorList>
    </citation>
    <scope>NUCLEOTIDE SEQUENCE [LARGE SCALE GENOMIC DNA]</scope>
    <source>
        <strain evidence="2">KCTC 52660</strain>
    </source>
</reference>
<keyword evidence="2" id="KW-1185">Reference proteome</keyword>
<evidence type="ECO:0000313" key="1">
    <source>
        <dbReference type="EMBL" id="MFC2993116.1"/>
    </source>
</evidence>
<dbReference type="RefSeq" id="WP_379760433.1">
    <property type="nucleotide sequence ID" value="NZ_JBHRSQ010000018.1"/>
</dbReference>
<sequence length="187" mass="21512">MPKLEPQKSAGCIAFIQADLAGKNQLDKARVHEFIIDILDADMDSLEFMNLKISSIISLLESSKLMNVYADYIIRLNESKLQKSQVRQEALAKLFVLETPLFLEVIKSRNTSEQEIIIDNLAFGIASLFYPHINQENFRRKMVGEYWELLKSPVYPDLQNKIETSILGVIFGKTKRSYNKALQRTIR</sequence>
<organism evidence="1 2">
    <name type="scientific">Halomonas tibetensis</name>
    <dbReference type="NCBI Taxonomy" id="2259590"/>
    <lineage>
        <taxon>Bacteria</taxon>
        <taxon>Pseudomonadati</taxon>
        <taxon>Pseudomonadota</taxon>
        <taxon>Gammaproteobacteria</taxon>
        <taxon>Oceanospirillales</taxon>
        <taxon>Halomonadaceae</taxon>
        <taxon>Halomonas</taxon>
    </lineage>
</organism>
<accession>A0ABV7B825</accession>
<dbReference type="EMBL" id="JBHRSQ010000018">
    <property type="protein sequence ID" value="MFC2993116.1"/>
    <property type="molecule type" value="Genomic_DNA"/>
</dbReference>
<name>A0ABV7B825_9GAMM</name>
<dbReference type="Proteomes" id="UP001595386">
    <property type="component" value="Unassembled WGS sequence"/>
</dbReference>
<proteinExistence type="predicted"/>